<keyword evidence="1" id="KW-0175">Coiled coil</keyword>
<evidence type="ECO:0000256" key="1">
    <source>
        <dbReference type="HAMAP-Rule" id="MF_02066"/>
    </source>
</evidence>
<name>A0A399RK61_9PROT</name>
<gene>
    <name evidence="3" type="primary">ybgF</name>
    <name evidence="1" type="synonym">cpoB</name>
    <name evidence="3" type="ORF">D1223_06175</name>
</gene>
<feature type="region of interest" description="Disordered" evidence="2">
    <location>
        <begin position="131"/>
        <end position="178"/>
    </location>
</feature>
<protein>
    <recommendedName>
        <fullName evidence="1">Cell division coordinator CpoB</fullName>
    </recommendedName>
</protein>
<dbReference type="EMBL" id="QWFX01000006">
    <property type="protein sequence ID" value="RIJ30232.1"/>
    <property type="molecule type" value="Genomic_DNA"/>
</dbReference>
<feature type="chain" id="PRO_5017491087" description="Cell division coordinator CpoB" evidence="1">
    <location>
        <begin position="24"/>
        <end position="312"/>
    </location>
</feature>
<dbReference type="InterPro" id="IPR019734">
    <property type="entry name" value="TPR_rpt"/>
</dbReference>
<feature type="compositionally biased region" description="Polar residues" evidence="2">
    <location>
        <begin position="155"/>
        <end position="174"/>
    </location>
</feature>
<feature type="signal peptide" evidence="1">
    <location>
        <begin position="1"/>
        <end position="23"/>
    </location>
</feature>
<comment type="similarity">
    <text evidence="1">Belongs to the CpoB family.</text>
</comment>
<keyword evidence="1" id="KW-0732">Signal</keyword>
<sequence precursor="true">MVRFATVAVLAMTFSAFSPLAVAQSAPIQRGATSGDLAQQMADIRQQNAQLMVENDRLEQEIADANGKVETLEFLLSQTREEINRMQEDDSRIGSAIESLNTENERLTERVKALESDLSAVIAMLEAGNAPEGEAAAEPAEDEAGTDAQPERRVVTQSSASSDGGNNPQLQGSLGTLKASNLPGEAGPLFSAAKSKLLNFDFEGAEEAFRAFLVQFGDDPQAGEAQYWLAESLYQQDAYAESGQAYTQMIREYPDHARAPDALVKLARSMRIVGDLDKACNALDILPQQYPNASGVTRNLAALERTRAECDN</sequence>
<dbReference type="Gene3D" id="1.25.40.10">
    <property type="entry name" value="Tetratricopeptide repeat domain"/>
    <property type="match status" value="1"/>
</dbReference>
<accession>A0A399RK61</accession>
<dbReference type="GO" id="GO:0030288">
    <property type="term" value="C:outer membrane-bounded periplasmic space"/>
    <property type="evidence" value="ECO:0007669"/>
    <property type="project" value="UniProtKB-UniRule"/>
</dbReference>
<evidence type="ECO:0000313" key="4">
    <source>
        <dbReference type="Proteomes" id="UP000266385"/>
    </source>
</evidence>
<dbReference type="RefSeq" id="WP_119375552.1">
    <property type="nucleotide sequence ID" value="NZ_QWFX01000006.1"/>
</dbReference>
<dbReference type="SUPFAM" id="SSF48452">
    <property type="entry name" value="TPR-like"/>
    <property type="match status" value="1"/>
</dbReference>
<evidence type="ECO:0000313" key="3">
    <source>
        <dbReference type="EMBL" id="RIJ30232.1"/>
    </source>
</evidence>
<keyword evidence="1" id="KW-0132">Cell division</keyword>
<feature type="coiled-coil region" evidence="1">
    <location>
        <begin position="41"/>
        <end position="124"/>
    </location>
</feature>
<keyword evidence="4" id="KW-1185">Reference proteome</keyword>
<dbReference type="NCBIfam" id="TIGR02795">
    <property type="entry name" value="tol_pal_ybgF"/>
    <property type="match status" value="1"/>
</dbReference>
<reference evidence="3 4" key="1">
    <citation type="submission" date="2018-08" db="EMBL/GenBank/DDBJ databases">
        <title>Henriciella mobilis sp. nov., isolated from seawater.</title>
        <authorList>
            <person name="Cheng H."/>
            <person name="Wu Y.-H."/>
            <person name="Xu X.-W."/>
            <person name="Guo L.-L."/>
        </authorList>
    </citation>
    <scope>NUCLEOTIDE SEQUENCE [LARGE SCALE GENOMIC DNA]</scope>
    <source>
        <strain evidence="3 4">JN25</strain>
    </source>
</reference>
<organism evidence="3 4">
    <name type="scientific">Henriciella mobilis</name>
    <dbReference type="NCBI Taxonomy" id="2305467"/>
    <lineage>
        <taxon>Bacteria</taxon>
        <taxon>Pseudomonadati</taxon>
        <taxon>Pseudomonadota</taxon>
        <taxon>Alphaproteobacteria</taxon>
        <taxon>Hyphomonadales</taxon>
        <taxon>Hyphomonadaceae</taxon>
        <taxon>Henriciella</taxon>
    </lineage>
</organism>
<dbReference type="InterPro" id="IPR011990">
    <property type="entry name" value="TPR-like_helical_dom_sf"/>
</dbReference>
<comment type="caution">
    <text evidence="3">The sequence shown here is derived from an EMBL/GenBank/DDBJ whole genome shotgun (WGS) entry which is preliminary data.</text>
</comment>
<dbReference type="AlphaFoldDB" id="A0A399RK61"/>
<dbReference type="Proteomes" id="UP000266385">
    <property type="component" value="Unassembled WGS sequence"/>
</dbReference>
<dbReference type="OrthoDB" id="7185608at2"/>
<dbReference type="Pfam" id="PF13432">
    <property type="entry name" value="TPR_16"/>
    <property type="match status" value="1"/>
</dbReference>
<keyword evidence="1" id="KW-0131">Cell cycle</keyword>
<comment type="subcellular location">
    <subcellularLocation>
        <location evidence="1">Periplasm</location>
    </subcellularLocation>
</comment>
<comment type="function">
    <text evidence="1">Mediates coordination of peptidoglycan synthesis and outer membrane constriction during cell division.</text>
</comment>
<dbReference type="GO" id="GO:0043093">
    <property type="term" value="P:FtsZ-dependent cytokinesis"/>
    <property type="evidence" value="ECO:0007669"/>
    <property type="project" value="UniProtKB-UniRule"/>
</dbReference>
<dbReference type="InterPro" id="IPR034706">
    <property type="entry name" value="CpoB"/>
</dbReference>
<keyword evidence="1" id="KW-0574">Periplasm</keyword>
<dbReference type="Gene3D" id="1.20.5.340">
    <property type="match status" value="1"/>
</dbReference>
<dbReference type="HAMAP" id="MF_02066">
    <property type="entry name" value="CpoB"/>
    <property type="match status" value="1"/>
</dbReference>
<proteinExistence type="inferred from homology"/>
<dbReference type="Pfam" id="PF13174">
    <property type="entry name" value="TPR_6"/>
    <property type="match status" value="1"/>
</dbReference>
<dbReference type="InterPro" id="IPR014162">
    <property type="entry name" value="CpoB_C"/>
</dbReference>
<evidence type="ECO:0000256" key="2">
    <source>
        <dbReference type="SAM" id="MobiDB-lite"/>
    </source>
</evidence>